<dbReference type="InterPro" id="IPR008259">
    <property type="entry name" value="FMN_hydac_DH_AS"/>
</dbReference>
<reference evidence="9 10" key="1">
    <citation type="journal article" date="2024" name="Nat. Commun.">
        <title>Phylogenomics reveals the evolutionary origins of lichenization in chlorophyte algae.</title>
        <authorList>
            <person name="Puginier C."/>
            <person name="Libourel C."/>
            <person name="Otte J."/>
            <person name="Skaloud P."/>
            <person name="Haon M."/>
            <person name="Grisel S."/>
            <person name="Petersen M."/>
            <person name="Berrin J.G."/>
            <person name="Delaux P.M."/>
            <person name="Dal Grande F."/>
            <person name="Keller J."/>
        </authorList>
    </citation>
    <scope>NUCLEOTIDE SEQUENCE [LARGE SCALE GENOMIC DNA]</scope>
    <source>
        <strain evidence="9 10">SAG 2043</strain>
    </source>
</reference>
<dbReference type="InterPro" id="IPR012133">
    <property type="entry name" value="Alpha-hydoxy_acid_DH_FMN"/>
</dbReference>
<comment type="caution">
    <text evidence="9">The sequence shown here is derived from an EMBL/GenBank/DDBJ whole genome shotgun (WGS) entry which is preliminary data.</text>
</comment>
<dbReference type="SMART" id="SM01014">
    <property type="entry name" value="ARID"/>
    <property type="match status" value="1"/>
</dbReference>
<dbReference type="AlphaFoldDB" id="A0AAW1PXI4"/>
<feature type="compositionally biased region" description="Low complexity" evidence="6">
    <location>
        <begin position="331"/>
        <end position="346"/>
    </location>
</feature>
<dbReference type="InterPro" id="IPR000262">
    <property type="entry name" value="FMN-dep_DH"/>
</dbReference>
<dbReference type="GO" id="GO:0003677">
    <property type="term" value="F:DNA binding"/>
    <property type="evidence" value="ECO:0007669"/>
    <property type="project" value="InterPro"/>
</dbReference>
<evidence type="ECO:0000256" key="4">
    <source>
        <dbReference type="ARBA" id="ARBA00023002"/>
    </source>
</evidence>
<dbReference type="CDD" id="cd02809">
    <property type="entry name" value="alpha_hydroxyacid_oxid_FMN"/>
    <property type="match status" value="1"/>
</dbReference>
<evidence type="ECO:0000256" key="5">
    <source>
        <dbReference type="ARBA" id="ARBA00024042"/>
    </source>
</evidence>
<evidence type="ECO:0000256" key="2">
    <source>
        <dbReference type="ARBA" id="ARBA00022630"/>
    </source>
</evidence>
<dbReference type="InterPro" id="IPR037396">
    <property type="entry name" value="FMN_HAD"/>
</dbReference>
<dbReference type="Pfam" id="PF01388">
    <property type="entry name" value="ARID"/>
    <property type="match status" value="1"/>
</dbReference>
<keyword evidence="2" id="KW-0285">Flavoprotein</keyword>
<dbReference type="PROSITE" id="PS51349">
    <property type="entry name" value="FMN_HYDROXY_ACID_DH_2"/>
    <property type="match status" value="1"/>
</dbReference>
<gene>
    <name evidence="9" type="ORF">WJX72_007115</name>
</gene>
<dbReference type="CDD" id="cd16100">
    <property type="entry name" value="ARID"/>
    <property type="match status" value="1"/>
</dbReference>
<feature type="domain" description="FMN hydroxy acid dehydrogenase" evidence="8">
    <location>
        <begin position="1"/>
        <end position="343"/>
    </location>
</feature>
<evidence type="ECO:0000259" key="8">
    <source>
        <dbReference type="PROSITE" id="PS51349"/>
    </source>
</evidence>
<dbReference type="CDD" id="cd20404">
    <property type="entry name" value="Tudor_Agenet_AtEML-like"/>
    <property type="match status" value="1"/>
</dbReference>
<evidence type="ECO:0000256" key="3">
    <source>
        <dbReference type="ARBA" id="ARBA00022643"/>
    </source>
</evidence>
<dbReference type="EMBL" id="JALJOR010000007">
    <property type="protein sequence ID" value="KAK9814510.1"/>
    <property type="molecule type" value="Genomic_DNA"/>
</dbReference>
<dbReference type="Gene3D" id="3.20.20.70">
    <property type="entry name" value="Aldolase class I"/>
    <property type="match status" value="1"/>
</dbReference>
<evidence type="ECO:0000256" key="1">
    <source>
        <dbReference type="ARBA" id="ARBA00001917"/>
    </source>
</evidence>
<dbReference type="PROSITE" id="PS51011">
    <property type="entry name" value="ARID"/>
    <property type="match status" value="1"/>
</dbReference>
<evidence type="ECO:0000313" key="10">
    <source>
        <dbReference type="Proteomes" id="UP001489004"/>
    </source>
</evidence>
<dbReference type="PANTHER" id="PTHR10578">
    <property type="entry name" value="S -2-HYDROXY-ACID OXIDASE-RELATED"/>
    <property type="match status" value="1"/>
</dbReference>
<proteinExistence type="inferred from homology"/>
<dbReference type="SUPFAM" id="SSF46774">
    <property type="entry name" value="ARID-like"/>
    <property type="match status" value="1"/>
</dbReference>
<comment type="similarity">
    <text evidence="5">Belongs to the FMN-dependent alpha-hydroxy acid dehydrogenase family.</text>
</comment>
<dbReference type="InterPro" id="IPR013785">
    <property type="entry name" value="Aldolase_TIM"/>
</dbReference>
<dbReference type="InterPro" id="IPR001606">
    <property type="entry name" value="ARID_dom"/>
</dbReference>
<protein>
    <recommendedName>
        <fullName evidence="11">(S)-2-hydroxy-acid oxidase</fullName>
    </recommendedName>
</protein>
<dbReference type="Gene3D" id="1.10.150.60">
    <property type="entry name" value="ARID DNA-binding domain"/>
    <property type="match status" value="1"/>
</dbReference>
<keyword evidence="4" id="KW-0560">Oxidoreductase</keyword>
<dbReference type="InterPro" id="IPR036431">
    <property type="entry name" value="ARID_dom_sf"/>
</dbReference>
<dbReference type="SUPFAM" id="SSF51395">
    <property type="entry name" value="FMN-linked oxidoreductases"/>
    <property type="match status" value="1"/>
</dbReference>
<name>A0AAW1PXI4_9CHLO</name>
<accession>A0AAW1PXI4</accession>
<dbReference type="FunFam" id="3.20.20.70:FF:000056">
    <property type="entry name" value="hydroxyacid oxidase 2"/>
    <property type="match status" value="1"/>
</dbReference>
<evidence type="ECO:0008006" key="11">
    <source>
        <dbReference type="Google" id="ProtNLM"/>
    </source>
</evidence>
<dbReference type="GO" id="GO:0016491">
    <property type="term" value="F:oxidoreductase activity"/>
    <property type="evidence" value="ECO:0007669"/>
    <property type="project" value="UniProtKB-KW"/>
</dbReference>
<comment type="cofactor">
    <cofactor evidence="1">
        <name>FMN</name>
        <dbReference type="ChEBI" id="CHEBI:58210"/>
    </cofactor>
</comment>
<feature type="region of interest" description="Disordered" evidence="6">
    <location>
        <begin position="516"/>
        <end position="547"/>
    </location>
</feature>
<dbReference type="Proteomes" id="UP001489004">
    <property type="component" value="Unassembled WGS sequence"/>
</dbReference>
<evidence type="ECO:0000313" key="9">
    <source>
        <dbReference type="EMBL" id="KAK9814510.1"/>
    </source>
</evidence>
<dbReference type="SMART" id="SM00501">
    <property type="entry name" value="BRIGHT"/>
    <property type="match status" value="1"/>
</dbReference>
<sequence>MVYGYYASGADTESTVRDNRAAFARYRLLPRMMVDVSHLDPSCKLLGKRLAFPVIVAPMAMQQMAHPDGELAVARACASAGIPMGVSTMGTYEKREVMLAGAGVPFMMYQLYVFRDRDFVRDMVQDAERAGYTALAVTVDAPFLGNREADTRNSFKLPEGMFLRNVEGLVKKLAIHHNTPGSGLNEVFSKQIDASLTWDFMLWLRTVTKLPVYVKGILSAADAQLAVDHGVDGIIVSNHGGRQLDFAPAAIDMLPSIRASVGQAVPVLVDGGVRRGTDIIKALALGADVVLLGRPPAMMANKRETDIESLPAGTLSEPSRSLLQARRTSRVSRQSQQSLQRSQQSRWTSEAGYDTESELESLGPDTPFMRKLREFYDSIGEPLKAVPRFNKQPLDMEKLWDAVQACGGYDEACRGKSWAAIGRQFNPPKSMTNLSYHIKRLYEKHMLQFEQEHGGDGDVYAQVQKLASKGAAPQGTGSSAELSEEDNEAAMTLAQVASRGHTDAEWSAVVDHLNKHRQASSLPRHSRPAPTLNGTTRTASPAGRLPKRVSFQDLSAGWGSDRGAGTPDLHGRPVDEEMLLADEELLDEELDAARNLSALQAARPAAATQPAEPWDLAQPAEVRMPATGEELVGFRIKVWWAREGAYHKAIITGYSQGEHTIDYEDNWRETLDLSRERWHIALDDEEDALLAAGHLQALQHAGRPPSRGLTARPQGQPVAAQQGAKPIPVLLQDVYVDAPNNLPNRALPLLGHQVQR</sequence>
<dbReference type="GO" id="GO:0010181">
    <property type="term" value="F:FMN binding"/>
    <property type="evidence" value="ECO:0007669"/>
    <property type="project" value="InterPro"/>
</dbReference>
<keyword evidence="3" id="KW-0288">FMN</keyword>
<feature type="compositionally biased region" description="Low complexity" evidence="6">
    <location>
        <begin position="711"/>
        <end position="722"/>
    </location>
</feature>
<evidence type="ECO:0000259" key="7">
    <source>
        <dbReference type="PROSITE" id="PS51011"/>
    </source>
</evidence>
<feature type="domain" description="ARID" evidence="7">
    <location>
        <begin position="362"/>
        <end position="454"/>
    </location>
</feature>
<feature type="region of interest" description="Disordered" evidence="6">
    <location>
        <begin position="701"/>
        <end position="722"/>
    </location>
</feature>
<evidence type="ECO:0000256" key="6">
    <source>
        <dbReference type="SAM" id="MobiDB-lite"/>
    </source>
</evidence>
<feature type="region of interest" description="Disordered" evidence="6">
    <location>
        <begin position="553"/>
        <end position="572"/>
    </location>
</feature>
<dbReference type="GO" id="GO:0005737">
    <property type="term" value="C:cytoplasm"/>
    <property type="evidence" value="ECO:0007669"/>
    <property type="project" value="UniProtKB-ARBA"/>
</dbReference>
<feature type="region of interest" description="Disordered" evidence="6">
    <location>
        <begin position="306"/>
        <end position="365"/>
    </location>
</feature>
<dbReference type="PANTHER" id="PTHR10578:SF107">
    <property type="entry name" value="2-HYDROXYACID OXIDASE 1"/>
    <property type="match status" value="1"/>
</dbReference>
<dbReference type="Pfam" id="PF01070">
    <property type="entry name" value="FMN_dh"/>
    <property type="match status" value="1"/>
</dbReference>
<keyword evidence="10" id="KW-1185">Reference proteome</keyword>
<dbReference type="PROSITE" id="PS00557">
    <property type="entry name" value="FMN_HYDROXY_ACID_DH_1"/>
    <property type="match status" value="1"/>
</dbReference>
<organism evidence="9 10">
    <name type="scientific">[Myrmecia] bisecta</name>
    <dbReference type="NCBI Taxonomy" id="41462"/>
    <lineage>
        <taxon>Eukaryota</taxon>
        <taxon>Viridiplantae</taxon>
        <taxon>Chlorophyta</taxon>
        <taxon>core chlorophytes</taxon>
        <taxon>Trebouxiophyceae</taxon>
        <taxon>Trebouxiales</taxon>
        <taxon>Trebouxiaceae</taxon>
        <taxon>Myrmecia</taxon>
    </lineage>
</organism>